<comment type="caution">
    <text evidence="2">The sequence shown here is derived from an EMBL/GenBank/DDBJ whole genome shotgun (WGS) entry which is preliminary data.</text>
</comment>
<dbReference type="SMART" id="SM00267">
    <property type="entry name" value="GGDEF"/>
    <property type="match status" value="1"/>
</dbReference>
<dbReference type="InterPro" id="IPR043128">
    <property type="entry name" value="Rev_trsase/Diguanyl_cyclase"/>
</dbReference>
<dbReference type="Gene3D" id="3.30.70.270">
    <property type="match status" value="1"/>
</dbReference>
<organism evidence="2 3">
    <name type="scientific">Sphingomonas pseudosanguinis</name>
    <dbReference type="NCBI Taxonomy" id="413712"/>
    <lineage>
        <taxon>Bacteria</taxon>
        <taxon>Pseudomonadati</taxon>
        <taxon>Pseudomonadota</taxon>
        <taxon>Alphaproteobacteria</taxon>
        <taxon>Sphingomonadales</taxon>
        <taxon>Sphingomonadaceae</taxon>
        <taxon>Sphingomonas</taxon>
    </lineage>
</organism>
<feature type="domain" description="GGDEF" evidence="1">
    <location>
        <begin position="169"/>
        <end position="340"/>
    </location>
</feature>
<evidence type="ECO:0000313" key="2">
    <source>
        <dbReference type="EMBL" id="MBB3878013.1"/>
    </source>
</evidence>
<gene>
    <name evidence="2" type="ORF">GGR48_000416</name>
</gene>
<dbReference type="InterPro" id="IPR000160">
    <property type="entry name" value="GGDEF_dom"/>
</dbReference>
<dbReference type="EMBL" id="JACIDH010000001">
    <property type="protein sequence ID" value="MBB3878013.1"/>
    <property type="molecule type" value="Genomic_DNA"/>
</dbReference>
<protein>
    <submittedName>
        <fullName evidence="2">Diguanylate cyclase</fullName>
    </submittedName>
</protein>
<name>A0A7W6A9H7_9SPHN</name>
<dbReference type="AlphaFoldDB" id="A0A7W6A9H7"/>
<evidence type="ECO:0000259" key="1">
    <source>
        <dbReference type="SMART" id="SM00267"/>
    </source>
</evidence>
<dbReference type="InterPro" id="IPR029787">
    <property type="entry name" value="Nucleotide_cyclase"/>
</dbReference>
<sequence>MMWGEAQSGADRADVEAEQGWDAEREAALFLDRHRLDQGPDNRAVVLYAIRHPDSALGREVARRTDGGVRLTTEDVAALRPLLRAHEEAGHGHGAWQRDLGVQAERLESLTSDARQITSDFTSDMAALSRAQRGEGDANGTKDVAALLEQLIARIARTERDLAELSGSIATLHDRIETAPRDPDVDPLTGVMSQTGARRLIAELPDQPHGYALATCGLDDLDVIETRYGRSVADNVLRTFVATLRQSCQGVDIIRWEDNLFVLLLRGRPLAHLALMMEEARAAMLARTLRLRGSGEPIGVVTLSAGVAAGMGVPMQDMFDRAEAFRAIAGGGQGNRVVSRA</sequence>
<accession>A0A7W6A9H7</accession>
<evidence type="ECO:0000313" key="3">
    <source>
        <dbReference type="Proteomes" id="UP000538670"/>
    </source>
</evidence>
<reference evidence="2 3" key="1">
    <citation type="submission" date="2020-08" db="EMBL/GenBank/DDBJ databases">
        <title>Genomic Encyclopedia of Type Strains, Phase IV (KMG-IV): sequencing the most valuable type-strain genomes for metagenomic binning, comparative biology and taxonomic classification.</title>
        <authorList>
            <person name="Goeker M."/>
        </authorList>
    </citation>
    <scope>NUCLEOTIDE SEQUENCE [LARGE SCALE GENOMIC DNA]</scope>
    <source>
        <strain evidence="2 3">DSM 19512</strain>
    </source>
</reference>
<dbReference type="SUPFAM" id="SSF55073">
    <property type="entry name" value="Nucleotide cyclase"/>
    <property type="match status" value="1"/>
</dbReference>
<proteinExistence type="predicted"/>
<dbReference type="RefSeq" id="WP_183950236.1">
    <property type="nucleotide sequence ID" value="NZ_JACIDH010000001.1"/>
</dbReference>
<keyword evidence="3" id="KW-1185">Reference proteome</keyword>
<dbReference type="Proteomes" id="UP000538670">
    <property type="component" value="Unassembled WGS sequence"/>
</dbReference>
<dbReference type="Pfam" id="PF00990">
    <property type="entry name" value="GGDEF"/>
    <property type="match status" value="1"/>
</dbReference>